<sequence length="216" mass="24452">VHIQVNCGLSEYLLKDVIVVNNLPLPRQGLSKSVVDLCHKNAQVVLNSYDVVPLILIGQDNCKLLVTRETRKIVNEDLVASRCDLGWSIYGKINVNMSNNTVNVVTPSTNNNIKRGINNRSARIDSELHDLVKSYFELDSIGISICSKVNPDEARAVEILENTSRFVNGTWEVGLLWKTNNVSFPNGRANALRRLYLLERRLDRNAKFAELYFIRK</sequence>
<organism evidence="1 2">
    <name type="scientific">Trichomalopsis sarcophagae</name>
    <dbReference type="NCBI Taxonomy" id="543379"/>
    <lineage>
        <taxon>Eukaryota</taxon>
        <taxon>Metazoa</taxon>
        <taxon>Ecdysozoa</taxon>
        <taxon>Arthropoda</taxon>
        <taxon>Hexapoda</taxon>
        <taxon>Insecta</taxon>
        <taxon>Pterygota</taxon>
        <taxon>Neoptera</taxon>
        <taxon>Endopterygota</taxon>
        <taxon>Hymenoptera</taxon>
        <taxon>Apocrita</taxon>
        <taxon>Proctotrupomorpha</taxon>
        <taxon>Chalcidoidea</taxon>
        <taxon>Pteromalidae</taxon>
        <taxon>Pteromalinae</taxon>
        <taxon>Trichomalopsis</taxon>
    </lineage>
</organism>
<comment type="caution">
    <text evidence="1">The sequence shown here is derived from an EMBL/GenBank/DDBJ whole genome shotgun (WGS) entry which is preliminary data.</text>
</comment>
<dbReference type="Proteomes" id="UP000215335">
    <property type="component" value="Unassembled WGS sequence"/>
</dbReference>
<accession>A0A232EKJ7</accession>
<dbReference type="AlphaFoldDB" id="A0A232EKJ7"/>
<name>A0A232EKJ7_9HYME</name>
<dbReference type="STRING" id="543379.A0A232EKJ7"/>
<evidence type="ECO:0000313" key="2">
    <source>
        <dbReference type="Proteomes" id="UP000215335"/>
    </source>
</evidence>
<proteinExistence type="predicted"/>
<reference evidence="1 2" key="1">
    <citation type="journal article" date="2017" name="Curr. Biol.">
        <title>The Evolution of Venom by Co-option of Single-Copy Genes.</title>
        <authorList>
            <person name="Martinson E.O."/>
            <person name="Mrinalini"/>
            <person name="Kelkar Y.D."/>
            <person name="Chang C.H."/>
            <person name="Werren J.H."/>
        </authorList>
    </citation>
    <scope>NUCLEOTIDE SEQUENCE [LARGE SCALE GENOMIC DNA]</scope>
    <source>
        <strain evidence="1 2">Alberta</strain>
        <tissue evidence="1">Whole body</tissue>
    </source>
</reference>
<keyword evidence="2" id="KW-1185">Reference proteome</keyword>
<protein>
    <submittedName>
        <fullName evidence="1">Uncharacterized protein</fullName>
    </submittedName>
</protein>
<dbReference type="EMBL" id="NNAY01003767">
    <property type="protein sequence ID" value="OXU18886.1"/>
    <property type="molecule type" value="Genomic_DNA"/>
</dbReference>
<dbReference type="PANTHER" id="PTHR47331">
    <property type="entry name" value="PHD-TYPE DOMAIN-CONTAINING PROTEIN"/>
    <property type="match status" value="1"/>
</dbReference>
<dbReference type="PANTHER" id="PTHR47331:SF5">
    <property type="entry name" value="RIBONUCLEASE H"/>
    <property type="match status" value="1"/>
</dbReference>
<evidence type="ECO:0000313" key="1">
    <source>
        <dbReference type="EMBL" id="OXU18886.1"/>
    </source>
</evidence>
<gene>
    <name evidence="1" type="ORF">TSAR_008358</name>
</gene>
<feature type="non-terminal residue" evidence="1">
    <location>
        <position position="1"/>
    </location>
</feature>
<dbReference type="OrthoDB" id="7698192at2759"/>